<dbReference type="InterPro" id="IPR023187">
    <property type="entry name" value="Tscrpt_reg_MarR-type_CS"/>
</dbReference>
<reference evidence="5 6" key="1">
    <citation type="submission" date="2020-07" db="EMBL/GenBank/DDBJ databases">
        <title>Genomic Encyclopedia of Type Strains, Phase IV (KMG-V): Genome sequencing to study the core and pangenomes of soil and plant-associated prokaryotes.</title>
        <authorList>
            <person name="Whitman W."/>
        </authorList>
    </citation>
    <scope>NUCLEOTIDE SEQUENCE [LARGE SCALE GENOMIC DNA]</scope>
    <source>
        <strain evidence="5 6">SAS40</strain>
    </source>
</reference>
<evidence type="ECO:0000256" key="3">
    <source>
        <dbReference type="ARBA" id="ARBA00023163"/>
    </source>
</evidence>
<dbReference type="Gene3D" id="1.10.10.10">
    <property type="entry name" value="Winged helix-like DNA-binding domain superfamily/Winged helix DNA-binding domain"/>
    <property type="match status" value="1"/>
</dbReference>
<dbReference type="AlphaFoldDB" id="A0A7Y9LIK5"/>
<dbReference type="EMBL" id="JACBYR010000001">
    <property type="protein sequence ID" value="NYE81029.1"/>
    <property type="molecule type" value="Genomic_DNA"/>
</dbReference>
<dbReference type="PRINTS" id="PR00598">
    <property type="entry name" value="HTHMARR"/>
</dbReference>
<evidence type="ECO:0000313" key="5">
    <source>
        <dbReference type="EMBL" id="NYE81029.1"/>
    </source>
</evidence>
<sequence>MREFHDRSAQLLNRILAPHGTTLPRMMMLMFIHRAGSARSIDLMAAFPFAPRTITESIDSLETKGLVTRTPDLKDRRSKRIELTDEGRAKLVRILPIIYRFGEDLFGTMADEELDAVAAMFDRLNARVAEIEAALPK</sequence>
<dbReference type="SUPFAM" id="SSF46785">
    <property type="entry name" value="Winged helix' DNA-binding domain"/>
    <property type="match status" value="1"/>
</dbReference>
<dbReference type="InterPro" id="IPR000835">
    <property type="entry name" value="HTH_MarR-typ"/>
</dbReference>
<evidence type="ECO:0000259" key="4">
    <source>
        <dbReference type="PROSITE" id="PS50995"/>
    </source>
</evidence>
<dbReference type="PANTHER" id="PTHR33164:SF43">
    <property type="entry name" value="HTH-TYPE TRANSCRIPTIONAL REPRESSOR YETL"/>
    <property type="match status" value="1"/>
</dbReference>
<dbReference type="InterPro" id="IPR039422">
    <property type="entry name" value="MarR/SlyA-like"/>
</dbReference>
<protein>
    <submittedName>
        <fullName evidence="5">DNA-binding MarR family transcriptional regulator</fullName>
    </submittedName>
</protein>
<proteinExistence type="predicted"/>
<dbReference type="PROSITE" id="PS50995">
    <property type="entry name" value="HTH_MARR_2"/>
    <property type="match status" value="1"/>
</dbReference>
<dbReference type="Proteomes" id="UP000542125">
    <property type="component" value="Unassembled WGS sequence"/>
</dbReference>
<accession>A0A7Y9LIK5</accession>
<keyword evidence="2 5" id="KW-0238">DNA-binding</keyword>
<keyword evidence="1" id="KW-0805">Transcription regulation</keyword>
<feature type="domain" description="HTH marR-type" evidence="4">
    <location>
        <begin position="1"/>
        <end position="126"/>
    </location>
</feature>
<dbReference type="RefSeq" id="WP_179582651.1">
    <property type="nucleotide sequence ID" value="NZ_JACBYR010000001.1"/>
</dbReference>
<comment type="caution">
    <text evidence="5">The sequence shown here is derived from an EMBL/GenBank/DDBJ whole genome shotgun (WGS) entry which is preliminary data.</text>
</comment>
<dbReference type="GO" id="GO:0003677">
    <property type="term" value="F:DNA binding"/>
    <property type="evidence" value="ECO:0007669"/>
    <property type="project" value="UniProtKB-KW"/>
</dbReference>
<dbReference type="PROSITE" id="PS01117">
    <property type="entry name" value="HTH_MARR_1"/>
    <property type="match status" value="1"/>
</dbReference>
<dbReference type="InterPro" id="IPR036388">
    <property type="entry name" value="WH-like_DNA-bd_sf"/>
</dbReference>
<dbReference type="Pfam" id="PF01047">
    <property type="entry name" value="MarR"/>
    <property type="match status" value="1"/>
</dbReference>
<dbReference type="GO" id="GO:0003700">
    <property type="term" value="F:DNA-binding transcription factor activity"/>
    <property type="evidence" value="ECO:0007669"/>
    <property type="project" value="InterPro"/>
</dbReference>
<dbReference type="SMART" id="SM00347">
    <property type="entry name" value="HTH_MARR"/>
    <property type="match status" value="1"/>
</dbReference>
<dbReference type="GO" id="GO:0006950">
    <property type="term" value="P:response to stress"/>
    <property type="evidence" value="ECO:0007669"/>
    <property type="project" value="TreeGrafter"/>
</dbReference>
<keyword evidence="6" id="KW-1185">Reference proteome</keyword>
<evidence type="ECO:0000256" key="2">
    <source>
        <dbReference type="ARBA" id="ARBA00023125"/>
    </source>
</evidence>
<evidence type="ECO:0000256" key="1">
    <source>
        <dbReference type="ARBA" id="ARBA00023015"/>
    </source>
</evidence>
<name>A0A7Y9LIK5_9BURK</name>
<keyword evidence="3" id="KW-0804">Transcription</keyword>
<dbReference type="PANTHER" id="PTHR33164">
    <property type="entry name" value="TRANSCRIPTIONAL REGULATOR, MARR FAMILY"/>
    <property type="match status" value="1"/>
</dbReference>
<gene>
    <name evidence="5" type="ORF">FHW18_000300</name>
</gene>
<organism evidence="5 6">
    <name type="scientific">Pigmentiphaga litoralis</name>
    <dbReference type="NCBI Taxonomy" id="516702"/>
    <lineage>
        <taxon>Bacteria</taxon>
        <taxon>Pseudomonadati</taxon>
        <taxon>Pseudomonadota</taxon>
        <taxon>Betaproteobacteria</taxon>
        <taxon>Burkholderiales</taxon>
        <taxon>Alcaligenaceae</taxon>
        <taxon>Pigmentiphaga</taxon>
    </lineage>
</organism>
<evidence type="ECO:0000313" key="6">
    <source>
        <dbReference type="Proteomes" id="UP000542125"/>
    </source>
</evidence>
<dbReference type="InterPro" id="IPR036390">
    <property type="entry name" value="WH_DNA-bd_sf"/>
</dbReference>